<feature type="compositionally biased region" description="Basic and acidic residues" evidence="1">
    <location>
        <begin position="301"/>
        <end position="311"/>
    </location>
</feature>
<proteinExistence type="predicted"/>
<accession>A0AA38LV43</accession>
<dbReference type="EMBL" id="JAKWFO010000003">
    <property type="protein sequence ID" value="KAI9637917.1"/>
    <property type="molecule type" value="Genomic_DNA"/>
</dbReference>
<organism evidence="3 4">
    <name type="scientific">Dioszegia hungarica</name>
    <dbReference type="NCBI Taxonomy" id="4972"/>
    <lineage>
        <taxon>Eukaryota</taxon>
        <taxon>Fungi</taxon>
        <taxon>Dikarya</taxon>
        <taxon>Basidiomycota</taxon>
        <taxon>Agaricomycotina</taxon>
        <taxon>Tremellomycetes</taxon>
        <taxon>Tremellales</taxon>
        <taxon>Bulleribasidiaceae</taxon>
        <taxon>Dioszegia</taxon>
    </lineage>
</organism>
<dbReference type="Proteomes" id="UP001164286">
    <property type="component" value="Unassembled WGS sequence"/>
</dbReference>
<dbReference type="GeneID" id="77731125"/>
<keyword evidence="2" id="KW-1133">Transmembrane helix</keyword>
<feature type="transmembrane region" description="Helical" evidence="2">
    <location>
        <begin position="21"/>
        <end position="44"/>
    </location>
</feature>
<keyword evidence="2" id="KW-0472">Membrane</keyword>
<dbReference type="Pfam" id="PF10445">
    <property type="entry name" value="DUF2456"/>
    <property type="match status" value="1"/>
</dbReference>
<evidence type="ECO:0000256" key="1">
    <source>
        <dbReference type="SAM" id="MobiDB-lite"/>
    </source>
</evidence>
<dbReference type="PANTHER" id="PTHR28297:SF1">
    <property type="entry name" value="FUNGAL PROTEIN"/>
    <property type="match status" value="1"/>
</dbReference>
<dbReference type="AlphaFoldDB" id="A0AA38LV43"/>
<evidence type="ECO:0000313" key="4">
    <source>
        <dbReference type="Proteomes" id="UP001164286"/>
    </source>
</evidence>
<feature type="compositionally biased region" description="Polar residues" evidence="1">
    <location>
        <begin position="454"/>
        <end position="464"/>
    </location>
</feature>
<evidence type="ECO:0000313" key="3">
    <source>
        <dbReference type="EMBL" id="KAI9637917.1"/>
    </source>
</evidence>
<keyword evidence="4" id="KW-1185">Reference proteome</keyword>
<evidence type="ECO:0000256" key="2">
    <source>
        <dbReference type="SAM" id="Phobius"/>
    </source>
</evidence>
<keyword evidence="2" id="KW-0812">Transmembrane</keyword>
<protein>
    <submittedName>
        <fullName evidence="3">Uncharacterized protein</fullName>
    </submittedName>
</protein>
<reference evidence="3" key="1">
    <citation type="journal article" date="2022" name="G3 (Bethesda)">
        <title>High quality genome of the basidiomycete yeast Dioszegia hungarica PDD-24b-2 isolated from cloud water.</title>
        <authorList>
            <person name="Jarrige D."/>
            <person name="Haridas S."/>
            <person name="Bleykasten-Grosshans C."/>
            <person name="Joly M."/>
            <person name="Nadalig T."/>
            <person name="Sancelme M."/>
            <person name="Vuilleumier S."/>
            <person name="Grigoriev I.V."/>
            <person name="Amato P."/>
            <person name="Bringel F."/>
        </authorList>
    </citation>
    <scope>NUCLEOTIDE SEQUENCE</scope>
    <source>
        <strain evidence="3">PDD-24b-2</strain>
    </source>
</reference>
<dbReference type="PANTHER" id="PTHR28297">
    <property type="entry name" value="FUNGAL PROTEIN"/>
    <property type="match status" value="1"/>
</dbReference>
<feature type="region of interest" description="Disordered" evidence="1">
    <location>
        <begin position="293"/>
        <end position="538"/>
    </location>
</feature>
<gene>
    <name evidence="3" type="ORF">MKK02DRAFT_42296</name>
</gene>
<name>A0AA38LV43_9TREE</name>
<feature type="compositionally biased region" description="Basic and acidic residues" evidence="1">
    <location>
        <begin position="159"/>
        <end position="168"/>
    </location>
</feature>
<dbReference type="RefSeq" id="XP_052947694.1">
    <property type="nucleotide sequence ID" value="XM_053091920.1"/>
</dbReference>
<dbReference type="InterPro" id="IPR018852">
    <property type="entry name" value="DUF2456"/>
</dbReference>
<feature type="transmembrane region" description="Helical" evidence="2">
    <location>
        <begin position="213"/>
        <end position="239"/>
    </location>
</feature>
<feature type="compositionally biased region" description="Polar residues" evidence="1">
    <location>
        <begin position="499"/>
        <end position="509"/>
    </location>
</feature>
<comment type="caution">
    <text evidence="3">The sequence shown here is derived from an EMBL/GenBank/DDBJ whole genome shotgun (WGS) entry which is preliminary data.</text>
</comment>
<sequence>MKSVFRPFPLPLSGRQKFYLFVLQGLGAGIIDAGANFGIAYAMYSKQDQVKLWIFDQNTISGDLGVTPIIQTLASMIISSTLVHTDLHNSKIRPLAFCYPHVENLPDPRSLFGKSGSQSDAMRGIGHAHARGDSHSHAHAPGSDDAVTVAGSHPATRRPSSEMDEKARSPVHPTSEKNGLAYYYWMLVRFIFEGTEQNMLAARPGFRAWLGRLIWTAAQGAAIGIVFGFPIWCLFIVILGPLYGNGNLGGTWAPQIIKGVYGAVVGWVTNPVIAILALGSQAEQSLVVIEADEEAEVGTGSHEEGREELADHQGGTDLEGSETIHEGEIFQPPMAPGSIRRPSANSLRLADPSRSPTKSFHALPRPGTPSRPGRSRADSETSSFRAPSFHSRPPLTANTSYLSPLPSPSDVFTPSGTGRVRARSNAQATTLAPPLDAASGSVSGSARQRGATVSHPSGTVTSPALSPPMTAGPGTPRIPMTPRSFSYALGGTGGRAQRSRSGSVISQVPSMLPPQLGAGDVDRDQQGVPRTPGGRDRVWDIFGRKEGVPGAGADKVKEG</sequence>
<feature type="region of interest" description="Disordered" evidence="1">
    <location>
        <begin position="109"/>
        <end position="174"/>
    </location>
</feature>